<evidence type="ECO:0000256" key="3">
    <source>
        <dbReference type="ARBA" id="ARBA00023163"/>
    </source>
</evidence>
<evidence type="ECO:0000313" key="5">
    <source>
        <dbReference type="EMBL" id="MFC0624906.1"/>
    </source>
</evidence>
<dbReference type="EMBL" id="JBHLTC010000014">
    <property type="protein sequence ID" value="MFC0624906.1"/>
    <property type="molecule type" value="Genomic_DNA"/>
</dbReference>
<dbReference type="RefSeq" id="WP_380046759.1">
    <property type="nucleotide sequence ID" value="NZ_JBHLTC010000014.1"/>
</dbReference>
<dbReference type="Pfam" id="PF12833">
    <property type="entry name" value="HTH_18"/>
    <property type="match status" value="1"/>
</dbReference>
<gene>
    <name evidence="5" type="ORF">ACFFGN_12585</name>
</gene>
<dbReference type="InterPro" id="IPR050204">
    <property type="entry name" value="AraC_XylS_family_regulators"/>
</dbReference>
<keyword evidence="1" id="KW-0805">Transcription regulation</keyword>
<dbReference type="InterPro" id="IPR009057">
    <property type="entry name" value="Homeodomain-like_sf"/>
</dbReference>
<dbReference type="InterPro" id="IPR032783">
    <property type="entry name" value="AraC_lig"/>
</dbReference>
<dbReference type="PANTHER" id="PTHR46796:SF13">
    <property type="entry name" value="HTH-TYPE TRANSCRIPTIONAL ACTIVATOR RHAS"/>
    <property type="match status" value="1"/>
</dbReference>
<dbReference type="Proteomes" id="UP001589890">
    <property type="component" value="Unassembled WGS sequence"/>
</dbReference>
<dbReference type="PANTHER" id="PTHR46796">
    <property type="entry name" value="HTH-TYPE TRANSCRIPTIONAL ACTIVATOR RHAS-RELATED"/>
    <property type="match status" value="1"/>
</dbReference>
<evidence type="ECO:0000256" key="1">
    <source>
        <dbReference type="ARBA" id="ARBA00023015"/>
    </source>
</evidence>
<proteinExistence type="predicted"/>
<keyword evidence="2" id="KW-0238">DNA-binding</keyword>
<reference evidence="5 6" key="1">
    <citation type="submission" date="2024-09" db="EMBL/GenBank/DDBJ databases">
        <authorList>
            <person name="Sun Q."/>
            <person name="Mori K."/>
        </authorList>
    </citation>
    <scope>NUCLEOTIDE SEQUENCE [LARGE SCALE GENOMIC DNA]</scope>
    <source>
        <strain evidence="5 6">CGMCC 1.15906</strain>
    </source>
</reference>
<comment type="caution">
    <text evidence="5">The sequence shown here is derived from an EMBL/GenBank/DDBJ whole genome shotgun (WGS) entry which is preliminary data.</text>
</comment>
<keyword evidence="6" id="KW-1185">Reference proteome</keyword>
<protein>
    <submittedName>
        <fullName evidence="5">AraC family transcriptional regulator</fullName>
    </submittedName>
</protein>
<dbReference type="InterPro" id="IPR018062">
    <property type="entry name" value="HTH_AraC-typ_CS"/>
</dbReference>
<organism evidence="5 6">
    <name type="scientific">Kribbella deserti</name>
    <dbReference type="NCBI Taxonomy" id="1926257"/>
    <lineage>
        <taxon>Bacteria</taxon>
        <taxon>Bacillati</taxon>
        <taxon>Actinomycetota</taxon>
        <taxon>Actinomycetes</taxon>
        <taxon>Propionibacteriales</taxon>
        <taxon>Kribbellaceae</taxon>
        <taxon>Kribbella</taxon>
    </lineage>
</organism>
<feature type="domain" description="HTH araC/xylS-type" evidence="4">
    <location>
        <begin position="214"/>
        <end position="312"/>
    </location>
</feature>
<dbReference type="SUPFAM" id="SSF46689">
    <property type="entry name" value="Homeodomain-like"/>
    <property type="match status" value="2"/>
</dbReference>
<evidence type="ECO:0000313" key="6">
    <source>
        <dbReference type="Proteomes" id="UP001589890"/>
    </source>
</evidence>
<dbReference type="PROSITE" id="PS00041">
    <property type="entry name" value="HTH_ARAC_FAMILY_1"/>
    <property type="match status" value="1"/>
</dbReference>
<dbReference type="SMART" id="SM00342">
    <property type="entry name" value="HTH_ARAC"/>
    <property type="match status" value="1"/>
</dbReference>
<name>A0ABV6QLL3_9ACTN</name>
<dbReference type="InterPro" id="IPR018060">
    <property type="entry name" value="HTH_AraC"/>
</dbReference>
<accession>A0ABV6QLL3</accession>
<dbReference type="Pfam" id="PF12852">
    <property type="entry name" value="Cupin_6"/>
    <property type="match status" value="1"/>
</dbReference>
<dbReference type="Gene3D" id="1.10.10.60">
    <property type="entry name" value="Homeodomain-like"/>
    <property type="match status" value="2"/>
</dbReference>
<sequence length="314" mass="33992">MDVLSDVLAALRTGRPHAARTLTEAPWGVRFPASSAAGCHVVLQGSAWLIPAHGPPQALNVGDVVLVPRANGYALADHPDSPLVDFEPVPDGEPEGPELEQVRIEGPGATTTMLCAAYYFDRSRGHPLLDDLPEVIHIPARVGRRTSLGGAVEILGAELAEPRAGTSAILTSLVDMLLLFTLRTHFDSSTATAKNTSNGRTDGWATALADPGLMRALQAMHREPERQWTVADLATVAGLSRAAFAKRFATSIGRTPLAYLTWWRMTLAARLLRESDLPLRTVATRTGYTTEFALTKAFKREYAQPPGHYRRSQT</sequence>
<evidence type="ECO:0000256" key="2">
    <source>
        <dbReference type="ARBA" id="ARBA00023125"/>
    </source>
</evidence>
<keyword evidence="3" id="KW-0804">Transcription</keyword>
<evidence type="ECO:0000259" key="4">
    <source>
        <dbReference type="PROSITE" id="PS01124"/>
    </source>
</evidence>
<dbReference type="PROSITE" id="PS01124">
    <property type="entry name" value="HTH_ARAC_FAMILY_2"/>
    <property type="match status" value="1"/>
</dbReference>